<gene>
    <name evidence="1" type="ORF">SVIM_LOCUS408017</name>
</gene>
<sequence>MQVEKGRSEASTWNCAEKELRLTDLLRGCGIILGRFLGFVEKKIRFVGFLERGMRREDAREEAFGRDSSF</sequence>
<accession>A0A6N2MT59</accession>
<name>A0A6N2MT59_SALVM</name>
<reference evidence="1" key="1">
    <citation type="submission" date="2019-03" db="EMBL/GenBank/DDBJ databases">
        <authorList>
            <person name="Mank J."/>
            <person name="Almeida P."/>
        </authorList>
    </citation>
    <scope>NUCLEOTIDE SEQUENCE</scope>
    <source>
        <strain evidence="1">78183</strain>
    </source>
</reference>
<evidence type="ECO:0000313" key="1">
    <source>
        <dbReference type="EMBL" id="VFU56713.1"/>
    </source>
</evidence>
<organism evidence="1">
    <name type="scientific">Salix viminalis</name>
    <name type="common">Common osier</name>
    <name type="synonym">Basket willow</name>
    <dbReference type="NCBI Taxonomy" id="40686"/>
    <lineage>
        <taxon>Eukaryota</taxon>
        <taxon>Viridiplantae</taxon>
        <taxon>Streptophyta</taxon>
        <taxon>Embryophyta</taxon>
        <taxon>Tracheophyta</taxon>
        <taxon>Spermatophyta</taxon>
        <taxon>Magnoliopsida</taxon>
        <taxon>eudicotyledons</taxon>
        <taxon>Gunneridae</taxon>
        <taxon>Pentapetalae</taxon>
        <taxon>rosids</taxon>
        <taxon>fabids</taxon>
        <taxon>Malpighiales</taxon>
        <taxon>Salicaceae</taxon>
        <taxon>Saliceae</taxon>
        <taxon>Salix</taxon>
    </lineage>
</organism>
<proteinExistence type="predicted"/>
<protein>
    <submittedName>
        <fullName evidence="1">Uncharacterized protein</fullName>
    </submittedName>
</protein>
<dbReference type="EMBL" id="CAADRP010001929">
    <property type="protein sequence ID" value="VFU56713.1"/>
    <property type="molecule type" value="Genomic_DNA"/>
</dbReference>
<dbReference type="AlphaFoldDB" id="A0A6N2MT59"/>